<evidence type="ECO:0000313" key="2">
    <source>
        <dbReference type="EMBL" id="GJN52547.1"/>
    </source>
</evidence>
<organism evidence="1 3">
    <name type="scientific">Pseudomonas tohonis</name>
    <dbReference type="NCBI Taxonomy" id="2725477"/>
    <lineage>
        <taxon>Bacteria</taxon>
        <taxon>Pseudomonadati</taxon>
        <taxon>Pseudomonadota</taxon>
        <taxon>Gammaproteobacteria</taxon>
        <taxon>Pseudomonadales</taxon>
        <taxon>Pseudomonadaceae</taxon>
        <taxon>Pseudomonas</taxon>
    </lineage>
</organism>
<protein>
    <submittedName>
        <fullName evidence="1">Uncharacterized protein</fullName>
    </submittedName>
</protein>
<dbReference type="Proteomes" id="UP001054892">
    <property type="component" value="Unassembled WGS sequence"/>
</dbReference>
<evidence type="ECO:0000313" key="1">
    <source>
        <dbReference type="EMBL" id="BCG27935.1"/>
    </source>
</evidence>
<dbReference type="AlphaFoldDB" id="A0A6J4EEF9"/>
<dbReference type="GO" id="GO:0003677">
    <property type="term" value="F:DNA binding"/>
    <property type="evidence" value="ECO:0007669"/>
    <property type="project" value="InterPro"/>
</dbReference>
<dbReference type="Proteomes" id="UP000509383">
    <property type="component" value="Chromosome"/>
</dbReference>
<accession>A0A6J4EEF9</accession>
<dbReference type="InterPro" id="IPR010982">
    <property type="entry name" value="Lambda_DNA-bd_dom_sf"/>
</dbReference>
<dbReference type="EMBL" id="AP023189">
    <property type="protein sequence ID" value="BCG27935.1"/>
    <property type="molecule type" value="Genomic_DNA"/>
</dbReference>
<dbReference type="RefSeq" id="WP_173174588.1">
    <property type="nucleotide sequence ID" value="NZ_AP023189.1"/>
</dbReference>
<dbReference type="EMBL" id="BQKM01000004">
    <property type="protein sequence ID" value="GJN52547.1"/>
    <property type="molecule type" value="Genomic_DNA"/>
</dbReference>
<name>A0A6J4EEF9_9PSED</name>
<dbReference type="KEGG" id="ptw:TUM18999_61260"/>
<sequence>MQIRQDVAAKRQLAKSLMVTKYLHEPVSVTPQHDAASAISTAFVRYGSAALMLLVVGTGGALTSENLSAAIRESRSFRVSELNHNGVIPGAVAPEVAAPSEELAFVREALKPSVTELAQFFGVSRQAIYNWQAGERLADHNLQLLTELANAARLLQEHGLAGSSSAIKRKLPGGKTMLEHLKSGEEGRHAAEILISMLAREATERARLSERLKGRDVPVSLGDMGASTGDKSV</sequence>
<dbReference type="Gene3D" id="1.10.260.40">
    <property type="entry name" value="lambda repressor-like DNA-binding domains"/>
    <property type="match status" value="1"/>
</dbReference>
<dbReference type="SUPFAM" id="SSF47413">
    <property type="entry name" value="lambda repressor-like DNA-binding domains"/>
    <property type="match status" value="1"/>
</dbReference>
<reference evidence="1 3" key="1">
    <citation type="submission" date="2020-05" db="EMBL/GenBank/DDBJ databases">
        <title>Characterization of novel class B3 metallo-beta-lactamase from novel Pseudomonas species.</title>
        <authorList>
            <person name="Yamada K."/>
            <person name="Aoki K."/>
            <person name="Ishii Y."/>
        </authorList>
    </citation>
    <scope>NUCLEOTIDE SEQUENCE [LARGE SCALE GENOMIC DNA]</scope>
    <source>
        <strain evidence="1 3">TUM18999</strain>
        <strain evidence="2 4">TUM20286</strain>
    </source>
</reference>
<evidence type="ECO:0000313" key="4">
    <source>
        <dbReference type="Proteomes" id="UP001054892"/>
    </source>
</evidence>
<gene>
    <name evidence="1" type="ORF">TUM18999_61260</name>
    <name evidence="2" type="ORF">TUM20286_22990</name>
</gene>
<proteinExistence type="predicted"/>
<keyword evidence="4" id="KW-1185">Reference proteome</keyword>
<evidence type="ECO:0000313" key="3">
    <source>
        <dbReference type="Proteomes" id="UP000509383"/>
    </source>
</evidence>